<reference evidence="9 10" key="1">
    <citation type="submission" date="2019-05" db="EMBL/GenBank/DDBJ databases">
        <title>Genome sequencing of F202Z8.</title>
        <authorList>
            <person name="Kwon Y.M."/>
        </authorList>
    </citation>
    <scope>NUCLEOTIDE SEQUENCE [LARGE SCALE GENOMIC DNA]</scope>
    <source>
        <strain evidence="9 10">F202Z8</strain>
    </source>
</reference>
<keyword evidence="3" id="KW-0547">Nucleotide-binding</keyword>
<protein>
    <recommendedName>
        <fullName evidence="11">Hydroxyacid dehydrogenase</fullName>
    </recommendedName>
</protein>
<dbReference type="Gene3D" id="3.40.980.20">
    <property type="entry name" value="Four-carbon acid sugar kinase, nucleotide binding domain"/>
    <property type="match status" value="1"/>
</dbReference>
<sequence>MTTDQQILNAIQEGDQLIGYQKEIRQHLSENPRAIVVLDDDPTGTQTVQNIPVVTEWSETVLAQELQQSPVFFILTNSRSLQKEEAVALASTLGQRLKKLATKYSKNLLIISRSDSTLRGHYPDEVDALAKGMGVGLAKHVLIPAFFEGGRYTYNDIHYVREGDSFIPAAETPFAKDSTFGYKSSNLREYILEKHQASATMDQVACVSIALIRGPSISKISEHIGSKNNRYIAVNATSHADLEAFALASLRSNEDMLYRTAASFVNAITGKRPGPCLSKEEVLPLTSDSGALVVVGSYVPKTTAQLHHLKEHYDARFIELDVEELLSDTNLEITLSKRAGELDDLLEKGQNIVVYTSRKVVKGCSKEESLQIVNLVSKALTTLADGLKTQPRFILAKGGITSSDIAVKSLQIKRALVLGQLIKGVPVWRADDGSKFPDLPYIVFPGNVGSDADLYNALKKLE</sequence>
<dbReference type="GO" id="GO:0016301">
    <property type="term" value="F:kinase activity"/>
    <property type="evidence" value="ECO:0007669"/>
    <property type="project" value="UniProtKB-KW"/>
</dbReference>
<dbReference type="Pfam" id="PF07005">
    <property type="entry name" value="SBD_N"/>
    <property type="match status" value="1"/>
</dbReference>
<evidence type="ECO:0000256" key="2">
    <source>
        <dbReference type="ARBA" id="ARBA00022679"/>
    </source>
</evidence>
<evidence type="ECO:0000256" key="3">
    <source>
        <dbReference type="ARBA" id="ARBA00022741"/>
    </source>
</evidence>
<keyword evidence="5" id="KW-0067">ATP-binding</keyword>
<dbReference type="EMBL" id="CP040710">
    <property type="protein sequence ID" value="QCW99546.1"/>
    <property type="molecule type" value="Genomic_DNA"/>
</dbReference>
<dbReference type="Gene3D" id="3.40.50.10840">
    <property type="entry name" value="Putative sugar-binding, N-terminal domain"/>
    <property type="match status" value="1"/>
</dbReference>
<keyword evidence="4" id="KW-0418">Kinase</keyword>
<keyword evidence="6" id="KW-0119">Carbohydrate metabolism</keyword>
<dbReference type="InterPro" id="IPR042213">
    <property type="entry name" value="NBD_C_sf"/>
</dbReference>
<dbReference type="InterPro" id="IPR037051">
    <property type="entry name" value="4-carb_acid_sugar_kinase_N_sf"/>
</dbReference>
<keyword evidence="10" id="KW-1185">Reference proteome</keyword>
<accession>A0A5B7SM50</accession>
<evidence type="ECO:0000256" key="1">
    <source>
        <dbReference type="ARBA" id="ARBA00005715"/>
    </source>
</evidence>
<dbReference type="RefSeq" id="WP_138851899.1">
    <property type="nucleotide sequence ID" value="NZ_CP040710.1"/>
</dbReference>
<dbReference type="Pfam" id="PF17042">
    <property type="entry name" value="NBD_C"/>
    <property type="match status" value="1"/>
</dbReference>
<evidence type="ECO:0000256" key="6">
    <source>
        <dbReference type="ARBA" id="ARBA00023277"/>
    </source>
</evidence>
<dbReference type="InterPro" id="IPR010737">
    <property type="entry name" value="4-carb_acid_sugar_kinase_N"/>
</dbReference>
<evidence type="ECO:0000259" key="7">
    <source>
        <dbReference type="Pfam" id="PF07005"/>
    </source>
</evidence>
<comment type="similarity">
    <text evidence="1">Belongs to the four-carbon acid sugar kinase family.</text>
</comment>
<evidence type="ECO:0008006" key="11">
    <source>
        <dbReference type="Google" id="ProtNLM"/>
    </source>
</evidence>
<evidence type="ECO:0000313" key="9">
    <source>
        <dbReference type="EMBL" id="QCW99546.1"/>
    </source>
</evidence>
<dbReference type="SUPFAM" id="SSF142764">
    <property type="entry name" value="YgbK-like"/>
    <property type="match status" value="1"/>
</dbReference>
<keyword evidence="2" id="KW-0808">Transferase</keyword>
<proteinExistence type="inferred from homology"/>
<organism evidence="9 10">
    <name type="scientific">Aggregatimonas sangjinii</name>
    <dbReference type="NCBI Taxonomy" id="2583587"/>
    <lineage>
        <taxon>Bacteria</taxon>
        <taxon>Pseudomonadati</taxon>
        <taxon>Bacteroidota</taxon>
        <taxon>Flavobacteriia</taxon>
        <taxon>Flavobacteriales</taxon>
        <taxon>Flavobacteriaceae</taxon>
        <taxon>Aggregatimonas</taxon>
    </lineage>
</organism>
<evidence type="ECO:0000259" key="8">
    <source>
        <dbReference type="Pfam" id="PF17042"/>
    </source>
</evidence>
<evidence type="ECO:0000256" key="5">
    <source>
        <dbReference type="ARBA" id="ARBA00022840"/>
    </source>
</evidence>
<dbReference type="InterPro" id="IPR031475">
    <property type="entry name" value="NBD_C"/>
</dbReference>
<dbReference type="AlphaFoldDB" id="A0A5B7SM50"/>
<dbReference type="OrthoDB" id="153193at2"/>
<dbReference type="GO" id="GO:0005524">
    <property type="term" value="F:ATP binding"/>
    <property type="evidence" value="ECO:0007669"/>
    <property type="project" value="UniProtKB-KW"/>
</dbReference>
<name>A0A5B7SM50_9FLAO</name>
<feature type="domain" description="Four-carbon acid sugar kinase N-terminal" evidence="7">
    <location>
        <begin position="35"/>
        <end position="267"/>
    </location>
</feature>
<dbReference type="Proteomes" id="UP000310017">
    <property type="component" value="Chromosome"/>
</dbReference>
<evidence type="ECO:0000256" key="4">
    <source>
        <dbReference type="ARBA" id="ARBA00022777"/>
    </source>
</evidence>
<evidence type="ECO:0000313" key="10">
    <source>
        <dbReference type="Proteomes" id="UP000310017"/>
    </source>
</evidence>
<gene>
    <name evidence="9" type="ORF">FGM00_05275</name>
</gene>
<dbReference type="KEGG" id="asag:FGM00_05275"/>
<feature type="domain" description="Four-carbon acid sugar kinase nucleotide binding" evidence="8">
    <location>
        <begin position="292"/>
        <end position="451"/>
    </location>
</feature>